<dbReference type="GO" id="GO:0042981">
    <property type="term" value="P:regulation of apoptotic process"/>
    <property type="evidence" value="ECO:0007669"/>
    <property type="project" value="InterPro"/>
</dbReference>
<dbReference type="AlphaFoldDB" id="A0A914W383"/>
<dbReference type="PROSITE" id="PS50209">
    <property type="entry name" value="CARD"/>
    <property type="match status" value="1"/>
</dbReference>
<dbReference type="Proteomes" id="UP000887566">
    <property type="component" value="Unplaced"/>
</dbReference>
<proteinExistence type="predicted"/>
<dbReference type="SUPFAM" id="SSF47986">
    <property type="entry name" value="DEATH domain"/>
    <property type="match status" value="1"/>
</dbReference>
<sequence>MDKLKQKAIKSHNADLVKIMEPLPVIDYLPADLLTDEQIEKIRNPHSLRPDNNRELIAILYRKREELQPFESFIEALKNTGDNHEAMAKHIQQTYVWPSFCSPT</sequence>
<keyword evidence="2" id="KW-1185">Reference proteome</keyword>
<reference evidence="3" key="1">
    <citation type="submission" date="2022-11" db="UniProtKB">
        <authorList>
            <consortium name="WormBaseParasite"/>
        </authorList>
    </citation>
    <scope>IDENTIFICATION</scope>
</reference>
<dbReference type="WBParaSite" id="PSAMB.scaffold2958size20400.g19857.t1">
    <property type="protein sequence ID" value="PSAMB.scaffold2958size20400.g19857.t1"/>
    <property type="gene ID" value="PSAMB.scaffold2958size20400.g19857"/>
</dbReference>
<feature type="domain" description="CARD" evidence="1">
    <location>
        <begin position="1"/>
        <end position="92"/>
    </location>
</feature>
<dbReference type="InterPro" id="IPR001315">
    <property type="entry name" value="CARD"/>
</dbReference>
<name>A0A914W383_9BILA</name>
<dbReference type="InterPro" id="IPR011029">
    <property type="entry name" value="DEATH-like_dom_sf"/>
</dbReference>
<dbReference type="Pfam" id="PF00619">
    <property type="entry name" value="CARD"/>
    <property type="match status" value="1"/>
</dbReference>
<evidence type="ECO:0000259" key="1">
    <source>
        <dbReference type="PROSITE" id="PS50209"/>
    </source>
</evidence>
<protein>
    <submittedName>
        <fullName evidence="3">CARD domain-containing protein</fullName>
    </submittedName>
</protein>
<evidence type="ECO:0000313" key="3">
    <source>
        <dbReference type="WBParaSite" id="PSAMB.scaffold2958size20400.g19857.t1"/>
    </source>
</evidence>
<dbReference type="Gene3D" id="1.10.533.10">
    <property type="entry name" value="Death Domain, Fas"/>
    <property type="match status" value="1"/>
</dbReference>
<accession>A0A914W383</accession>
<dbReference type="CDD" id="cd01671">
    <property type="entry name" value="CARD"/>
    <property type="match status" value="1"/>
</dbReference>
<organism evidence="2 3">
    <name type="scientific">Plectus sambesii</name>
    <dbReference type="NCBI Taxonomy" id="2011161"/>
    <lineage>
        <taxon>Eukaryota</taxon>
        <taxon>Metazoa</taxon>
        <taxon>Ecdysozoa</taxon>
        <taxon>Nematoda</taxon>
        <taxon>Chromadorea</taxon>
        <taxon>Plectida</taxon>
        <taxon>Plectina</taxon>
        <taxon>Plectoidea</taxon>
        <taxon>Plectidae</taxon>
        <taxon>Plectus</taxon>
    </lineage>
</organism>
<evidence type="ECO:0000313" key="2">
    <source>
        <dbReference type="Proteomes" id="UP000887566"/>
    </source>
</evidence>